<evidence type="ECO:0000313" key="1">
    <source>
        <dbReference type="EMBL" id="KAJ0190371.1"/>
    </source>
</evidence>
<evidence type="ECO:0008006" key="3">
    <source>
        <dbReference type="Google" id="ProtNLM"/>
    </source>
</evidence>
<name>A0A9R1WWL0_LACSA</name>
<gene>
    <name evidence="1" type="ORF">LSAT_V11C800437430</name>
</gene>
<dbReference type="AlphaFoldDB" id="A0A9R1WWL0"/>
<evidence type="ECO:0000313" key="2">
    <source>
        <dbReference type="Proteomes" id="UP000235145"/>
    </source>
</evidence>
<dbReference type="Proteomes" id="UP000235145">
    <property type="component" value="Unassembled WGS sequence"/>
</dbReference>
<dbReference type="EMBL" id="NBSK02000008">
    <property type="protein sequence ID" value="KAJ0190371.1"/>
    <property type="molecule type" value="Genomic_DNA"/>
</dbReference>
<keyword evidence="2" id="KW-1185">Reference proteome</keyword>
<organism evidence="1 2">
    <name type="scientific">Lactuca sativa</name>
    <name type="common">Garden lettuce</name>
    <dbReference type="NCBI Taxonomy" id="4236"/>
    <lineage>
        <taxon>Eukaryota</taxon>
        <taxon>Viridiplantae</taxon>
        <taxon>Streptophyta</taxon>
        <taxon>Embryophyta</taxon>
        <taxon>Tracheophyta</taxon>
        <taxon>Spermatophyta</taxon>
        <taxon>Magnoliopsida</taxon>
        <taxon>eudicotyledons</taxon>
        <taxon>Gunneridae</taxon>
        <taxon>Pentapetalae</taxon>
        <taxon>asterids</taxon>
        <taxon>campanulids</taxon>
        <taxon>Asterales</taxon>
        <taxon>Asteraceae</taxon>
        <taxon>Cichorioideae</taxon>
        <taxon>Cichorieae</taxon>
        <taxon>Lactucinae</taxon>
        <taxon>Lactuca</taxon>
    </lineage>
</organism>
<comment type="caution">
    <text evidence="1">The sequence shown here is derived from an EMBL/GenBank/DDBJ whole genome shotgun (WGS) entry which is preliminary data.</text>
</comment>
<protein>
    <recommendedName>
        <fullName evidence="3">Endonuclease/exonuclease/phosphatase domain-containing protein</fullName>
    </recommendedName>
</protein>
<proteinExistence type="predicted"/>
<sequence length="236" mass="26816">MIKRSRGNSTPIISEEERTIAIGKKLGFDIEIGNVILQEVLGGSPLNCLSLNVKGIGEEHKETQLADTNSIDVEDCWDHSEFGHIAMQSVGRSGGILSLWDARSYNVAEISSLDISSSTGQKKARKEEKWIIMGDLNTVSCMPWFLKLFPILTVTALPIEIFDHYPVILQTTKSDFGKPPFFFFNSWIKRDEYELNWRATNYPKEVAKLNNNKLRVHELDSKAKHRAFTVTEIEER</sequence>
<accession>A0A9R1WWL0</accession>
<reference evidence="1 2" key="1">
    <citation type="journal article" date="2017" name="Nat. Commun.">
        <title>Genome assembly with in vitro proximity ligation data and whole-genome triplication in lettuce.</title>
        <authorList>
            <person name="Reyes-Chin-Wo S."/>
            <person name="Wang Z."/>
            <person name="Yang X."/>
            <person name="Kozik A."/>
            <person name="Arikit S."/>
            <person name="Song C."/>
            <person name="Xia L."/>
            <person name="Froenicke L."/>
            <person name="Lavelle D.O."/>
            <person name="Truco M.J."/>
            <person name="Xia R."/>
            <person name="Zhu S."/>
            <person name="Xu C."/>
            <person name="Xu H."/>
            <person name="Xu X."/>
            <person name="Cox K."/>
            <person name="Korf I."/>
            <person name="Meyers B.C."/>
            <person name="Michelmore R.W."/>
        </authorList>
    </citation>
    <scope>NUCLEOTIDE SEQUENCE [LARGE SCALE GENOMIC DNA]</scope>
    <source>
        <strain evidence="2">cv. Salinas</strain>
        <tissue evidence="1">Seedlings</tissue>
    </source>
</reference>